<dbReference type="InterPro" id="IPR001387">
    <property type="entry name" value="Cro/C1-type_HTH"/>
</dbReference>
<dbReference type="RefSeq" id="WP_260978137.1">
    <property type="nucleotide sequence ID" value="NZ_JAODBU010000002.1"/>
</dbReference>
<comment type="caution">
    <text evidence="2">The sequence shown here is derived from an EMBL/GenBank/DDBJ whole genome shotgun (WGS) entry which is preliminary data.</text>
</comment>
<evidence type="ECO:0000313" key="2">
    <source>
        <dbReference type="EMBL" id="MCT7397700.1"/>
    </source>
</evidence>
<name>A0ABT2LWZ8_9FIRM</name>
<dbReference type="PROSITE" id="PS50943">
    <property type="entry name" value="HTH_CROC1"/>
    <property type="match status" value="1"/>
</dbReference>
<reference evidence="2" key="1">
    <citation type="submission" date="2022-09" db="EMBL/GenBank/DDBJ databases">
        <title>Eubacterium sp. LFL-14 isolated from human feces.</title>
        <authorList>
            <person name="Liu F."/>
        </authorList>
    </citation>
    <scope>NUCLEOTIDE SEQUENCE</scope>
    <source>
        <strain evidence="2">LFL-14</strain>
    </source>
</reference>
<evidence type="ECO:0000313" key="3">
    <source>
        <dbReference type="Proteomes" id="UP001431199"/>
    </source>
</evidence>
<dbReference type="SUPFAM" id="SSF47413">
    <property type="entry name" value="lambda repressor-like DNA-binding domains"/>
    <property type="match status" value="1"/>
</dbReference>
<dbReference type="SMART" id="SM00530">
    <property type="entry name" value="HTH_XRE"/>
    <property type="match status" value="1"/>
</dbReference>
<sequence length="170" mass="20129">MVLCSNGEFLHDFRVQHNISLQQVSKDTGIPEIKIKQWEEGVNIPSKWYLKTLTDYYHCTLSDTHKSSNKYRNQKVMVDGIMFDSLKEANRYQELKILEKSGRIKNLQRQVKYVLIPKQENERAVNYIADFVYEENDNLVVEDTKGVKTKEYIIKRKLMLYIHGIKIKEV</sequence>
<keyword evidence="3" id="KW-1185">Reference proteome</keyword>
<proteinExistence type="predicted"/>
<protein>
    <submittedName>
        <fullName evidence="2">DUF1064 domain-containing protein</fullName>
    </submittedName>
</protein>
<accession>A0ABT2LWZ8</accession>
<feature type="domain" description="HTH cro/C1-type" evidence="1">
    <location>
        <begin position="10"/>
        <end position="64"/>
    </location>
</feature>
<dbReference type="InterPro" id="IPR009414">
    <property type="entry name" value="DUF1064"/>
</dbReference>
<dbReference type="Gene3D" id="1.10.260.40">
    <property type="entry name" value="lambda repressor-like DNA-binding domains"/>
    <property type="match status" value="1"/>
</dbReference>
<dbReference type="InterPro" id="IPR010982">
    <property type="entry name" value="Lambda_DNA-bd_dom_sf"/>
</dbReference>
<dbReference type="EMBL" id="JAODBU010000002">
    <property type="protein sequence ID" value="MCT7397700.1"/>
    <property type="molecule type" value="Genomic_DNA"/>
</dbReference>
<organism evidence="2 3">
    <name type="scientific">Eubacterium album</name>
    <dbReference type="NCBI Taxonomy" id="2978477"/>
    <lineage>
        <taxon>Bacteria</taxon>
        <taxon>Bacillati</taxon>
        <taxon>Bacillota</taxon>
        <taxon>Clostridia</taxon>
        <taxon>Eubacteriales</taxon>
        <taxon>Eubacteriaceae</taxon>
        <taxon>Eubacterium</taxon>
    </lineage>
</organism>
<dbReference type="Pfam" id="PF06356">
    <property type="entry name" value="DUF1064"/>
    <property type="match status" value="1"/>
</dbReference>
<dbReference type="CDD" id="cd00093">
    <property type="entry name" value="HTH_XRE"/>
    <property type="match status" value="1"/>
</dbReference>
<gene>
    <name evidence="2" type="ORF">N5B56_01195</name>
</gene>
<evidence type="ECO:0000259" key="1">
    <source>
        <dbReference type="PROSITE" id="PS50943"/>
    </source>
</evidence>
<dbReference type="Proteomes" id="UP001431199">
    <property type="component" value="Unassembled WGS sequence"/>
</dbReference>